<dbReference type="GO" id="GO:0043473">
    <property type="term" value="P:pigmentation"/>
    <property type="evidence" value="ECO:0007669"/>
    <property type="project" value="Ensembl"/>
</dbReference>
<keyword evidence="6" id="KW-0965">Cell junction</keyword>
<keyword evidence="3" id="KW-1003">Cell membrane</keyword>
<dbReference type="GeneID" id="105895435"/>
<dbReference type="PRINTS" id="PR00206">
    <property type="entry name" value="CONNEXIN"/>
</dbReference>
<feature type="domain" description="Connexin N-terminal" evidence="12">
    <location>
        <begin position="45"/>
        <end position="78"/>
    </location>
</feature>
<dbReference type="InterPro" id="IPR019570">
    <property type="entry name" value="Connexin_CCC"/>
</dbReference>
<evidence type="ECO:0000313" key="14">
    <source>
        <dbReference type="Proteomes" id="UP000515152"/>
    </source>
</evidence>
<dbReference type="RefSeq" id="XP_012677525.2">
    <property type="nucleotide sequence ID" value="XM_012822071.3"/>
</dbReference>
<feature type="domain" description="Connexin cysteine-rich" evidence="13">
    <location>
        <begin position="185"/>
        <end position="251"/>
    </location>
</feature>
<dbReference type="GO" id="GO:0005922">
    <property type="term" value="C:connexin complex"/>
    <property type="evidence" value="ECO:0007669"/>
    <property type="project" value="InterPro"/>
</dbReference>
<dbReference type="InterPro" id="IPR013092">
    <property type="entry name" value="Connexin_N"/>
</dbReference>
<sequence>MSRADWSFLEHLLEEGQEHSTGVGRVWLTVLFLFRILVLGTAAESAWNDEQSDFICNTKQPGCEAVCYDKAFPVSHFRYFVLQIIFVSTPTIFYFGIVAMEVGKKAKRQEEKKRKKQERESRGGEASSGRPSLEVIQEKDEDAEEEERKVERGGGGVKRGAGEPLRLKGKLLCAYAVSILLKLSLEVGFIVGLWLLYGFVIPARYECQRDPCPHTVDCYVSRPTEKTIFTIYIQTIAAISVLLNVLELFSLLQLAIKNHLEKRYRRQCQGPVVRAREIARAPSRLEIGGENTPAPAYEERGDQYLPAEEGGLPQLPSYLNCISSMRPLANRGHHNSKHHPQATEQAQ</sequence>
<dbReference type="InterPro" id="IPR017990">
    <property type="entry name" value="Connexin_CS"/>
</dbReference>
<name>A0A6P3VPG6_CLUHA</name>
<dbReference type="SMART" id="SM00037">
    <property type="entry name" value="CNX"/>
    <property type="match status" value="1"/>
</dbReference>
<evidence type="ECO:0000259" key="13">
    <source>
        <dbReference type="SMART" id="SM01089"/>
    </source>
</evidence>
<feature type="transmembrane region" description="Helical" evidence="11">
    <location>
        <begin position="26"/>
        <end position="43"/>
    </location>
</feature>
<evidence type="ECO:0000256" key="8">
    <source>
        <dbReference type="ARBA" id="ARBA00023136"/>
    </source>
</evidence>
<evidence type="ECO:0000256" key="11">
    <source>
        <dbReference type="SAM" id="Phobius"/>
    </source>
</evidence>
<evidence type="ECO:0000256" key="7">
    <source>
        <dbReference type="ARBA" id="ARBA00022989"/>
    </source>
</evidence>
<dbReference type="CTD" id="2701"/>
<evidence type="ECO:0000256" key="3">
    <source>
        <dbReference type="ARBA" id="ARBA00022475"/>
    </source>
</evidence>
<gene>
    <name evidence="15" type="primary">gja4</name>
</gene>
<reference evidence="15" key="1">
    <citation type="submission" date="2025-08" db="UniProtKB">
        <authorList>
            <consortium name="RefSeq"/>
        </authorList>
    </citation>
    <scope>IDENTIFICATION</scope>
</reference>
<protein>
    <recommendedName>
        <fullName evidence="9">Gap junction protein</fullName>
    </recommendedName>
</protein>
<comment type="subcellular location">
    <subcellularLocation>
        <location evidence="1">Cell junction</location>
        <location evidence="1">Gap junction</location>
    </subcellularLocation>
    <subcellularLocation>
        <location evidence="2 9">Cell membrane</location>
        <topology evidence="2 9">Multi-pass membrane protein</topology>
    </subcellularLocation>
</comment>
<dbReference type="Gene3D" id="1.20.1440.80">
    <property type="entry name" value="Gap junction channel protein cysteine-rich domain"/>
    <property type="match status" value="1"/>
</dbReference>
<dbReference type="PANTHER" id="PTHR11984:SF39">
    <property type="entry name" value="GAP JUNCTION PROTEIN"/>
    <property type="match status" value="1"/>
</dbReference>
<organism evidence="14 15">
    <name type="scientific">Clupea harengus</name>
    <name type="common">Atlantic herring</name>
    <dbReference type="NCBI Taxonomy" id="7950"/>
    <lineage>
        <taxon>Eukaryota</taxon>
        <taxon>Metazoa</taxon>
        <taxon>Chordata</taxon>
        <taxon>Craniata</taxon>
        <taxon>Vertebrata</taxon>
        <taxon>Euteleostomi</taxon>
        <taxon>Actinopterygii</taxon>
        <taxon>Neopterygii</taxon>
        <taxon>Teleostei</taxon>
        <taxon>Clupei</taxon>
        <taxon>Clupeiformes</taxon>
        <taxon>Clupeoidei</taxon>
        <taxon>Clupeidae</taxon>
        <taxon>Clupea</taxon>
    </lineage>
</organism>
<feature type="transmembrane region" description="Helical" evidence="11">
    <location>
        <begin position="80"/>
        <end position="103"/>
    </location>
</feature>
<dbReference type="InterPro" id="IPR000500">
    <property type="entry name" value="Connexin"/>
</dbReference>
<feature type="transmembrane region" description="Helical" evidence="11">
    <location>
        <begin position="231"/>
        <end position="256"/>
    </location>
</feature>
<dbReference type="AlphaFoldDB" id="A0A6P3VPG6"/>
<evidence type="ECO:0000256" key="9">
    <source>
        <dbReference type="RuleBase" id="RU000630"/>
    </source>
</evidence>
<accession>A0A6P3VPG6</accession>
<evidence type="ECO:0000256" key="1">
    <source>
        <dbReference type="ARBA" id="ARBA00004610"/>
    </source>
</evidence>
<dbReference type="OrthoDB" id="8878488at2759"/>
<evidence type="ECO:0000256" key="5">
    <source>
        <dbReference type="ARBA" id="ARBA00022868"/>
    </source>
</evidence>
<evidence type="ECO:0000256" key="6">
    <source>
        <dbReference type="ARBA" id="ARBA00022949"/>
    </source>
</evidence>
<dbReference type="PROSITE" id="PS00407">
    <property type="entry name" value="CONNEXINS_1"/>
    <property type="match status" value="1"/>
</dbReference>
<dbReference type="KEGG" id="char:105895435"/>
<proteinExistence type="inferred from homology"/>
<comment type="subunit">
    <text evidence="9">A connexon is composed of a hexamer of connexins.</text>
</comment>
<dbReference type="GO" id="GO:0005243">
    <property type="term" value="F:gap junction channel activity"/>
    <property type="evidence" value="ECO:0007669"/>
    <property type="project" value="TreeGrafter"/>
</dbReference>
<dbReference type="FunFam" id="1.20.1440.80:FF:000001">
    <property type="entry name" value="Gap junction alpha-1"/>
    <property type="match status" value="1"/>
</dbReference>
<evidence type="ECO:0000259" key="12">
    <source>
        <dbReference type="SMART" id="SM00037"/>
    </source>
</evidence>
<keyword evidence="8 11" id="KW-0472">Membrane</keyword>
<evidence type="ECO:0000256" key="2">
    <source>
        <dbReference type="ARBA" id="ARBA00004651"/>
    </source>
</evidence>
<feature type="transmembrane region" description="Helical" evidence="11">
    <location>
        <begin position="172"/>
        <end position="196"/>
    </location>
</feature>
<feature type="region of interest" description="Disordered" evidence="10">
    <location>
        <begin position="108"/>
        <end position="157"/>
    </location>
</feature>
<dbReference type="PROSITE" id="PS00408">
    <property type="entry name" value="CONNEXINS_2"/>
    <property type="match status" value="1"/>
</dbReference>
<keyword evidence="4 9" id="KW-0812">Transmembrane</keyword>
<dbReference type="Pfam" id="PF00029">
    <property type="entry name" value="Connexin"/>
    <property type="match status" value="1"/>
</dbReference>
<evidence type="ECO:0000256" key="10">
    <source>
        <dbReference type="SAM" id="MobiDB-lite"/>
    </source>
</evidence>
<evidence type="ECO:0000256" key="4">
    <source>
        <dbReference type="ARBA" id="ARBA00022692"/>
    </source>
</evidence>
<comment type="similarity">
    <text evidence="9">Belongs to the connexin family.</text>
</comment>
<feature type="compositionally biased region" description="Basic and acidic residues" evidence="10">
    <location>
        <begin position="108"/>
        <end position="123"/>
    </location>
</feature>
<keyword evidence="5 9" id="KW-0303">Gap junction</keyword>
<dbReference type="SMART" id="SM01089">
    <property type="entry name" value="Connexin_CCC"/>
    <property type="match status" value="1"/>
</dbReference>
<dbReference type="GO" id="GO:0007267">
    <property type="term" value="P:cell-cell signaling"/>
    <property type="evidence" value="ECO:0007669"/>
    <property type="project" value="TreeGrafter"/>
</dbReference>
<comment type="function">
    <text evidence="9">One gap junction consists of a cluster of closely packed pairs of transmembrane channels, the connexons, through which materials of low MW diffuse from one cell to a neighboring cell.</text>
</comment>
<dbReference type="InterPro" id="IPR038359">
    <property type="entry name" value="Connexin_N_sf"/>
</dbReference>
<dbReference type="PANTHER" id="PTHR11984">
    <property type="entry name" value="CONNEXIN"/>
    <property type="match status" value="1"/>
</dbReference>
<evidence type="ECO:0000313" key="15">
    <source>
        <dbReference type="RefSeq" id="XP_012677525.2"/>
    </source>
</evidence>
<keyword evidence="7 11" id="KW-1133">Transmembrane helix</keyword>
<dbReference type="Proteomes" id="UP000515152">
    <property type="component" value="Chromosome 19"/>
</dbReference>
<keyword evidence="14" id="KW-1185">Reference proteome</keyword>